<dbReference type="GO" id="GO:0005737">
    <property type="term" value="C:cytoplasm"/>
    <property type="evidence" value="ECO:0007669"/>
    <property type="project" value="TreeGrafter"/>
</dbReference>
<gene>
    <name evidence="3" type="ORF">EZ437_03645</name>
</gene>
<protein>
    <submittedName>
        <fullName evidence="3">Biotin--[acetyl-CoA-carboxylase] ligase</fullName>
        <ecNumber evidence="3">6.3.4.15</ecNumber>
    </submittedName>
</protein>
<evidence type="ECO:0000259" key="2">
    <source>
        <dbReference type="PROSITE" id="PS51733"/>
    </source>
</evidence>
<dbReference type="PANTHER" id="PTHR12835">
    <property type="entry name" value="BIOTIN PROTEIN LIGASE"/>
    <property type="match status" value="1"/>
</dbReference>
<keyword evidence="4" id="KW-1185">Reference proteome</keyword>
<dbReference type="GO" id="GO:0004077">
    <property type="term" value="F:biotin--[biotin carboxyl-carrier protein] ligase activity"/>
    <property type="evidence" value="ECO:0007669"/>
    <property type="project" value="UniProtKB-EC"/>
</dbReference>
<dbReference type="EC" id="6.3.4.15" evidence="3"/>
<dbReference type="PROSITE" id="PS51733">
    <property type="entry name" value="BPL_LPL_CATALYTIC"/>
    <property type="match status" value="1"/>
</dbReference>
<dbReference type="PANTHER" id="PTHR12835:SF5">
    <property type="entry name" value="BIOTIN--PROTEIN LIGASE"/>
    <property type="match status" value="1"/>
</dbReference>
<dbReference type="CDD" id="cd16442">
    <property type="entry name" value="BPL"/>
    <property type="match status" value="1"/>
</dbReference>
<dbReference type="SUPFAM" id="SSF55681">
    <property type="entry name" value="Class II aaRS and biotin synthetases"/>
    <property type="match status" value="1"/>
</dbReference>
<sequence length="262" mass="29084">MQNNTFSTLFVGQNLIKLSAVDSTNNFLKMMLSKSEPLPEGTVIMADNQYAGRGQQENTWHAEPGLNLTISILLKPSFLSINRQFMLNIAVSNGIGKALKALVETGITVKWPNDLYHYDRKIGGVLIENSISGSVIKSSIVGIGLNVNQKRFDPFQVKTAVSLSEILQEDVNLLSLLSEICGHIEAQYLKLKSNNDVSLHEDYITSLYKFGRPALYRQNGETFEGKIVDVTAQGLMVIDVNGVNRAYNFKEVEFLSDLHLEG</sequence>
<dbReference type="RefSeq" id="WP_131593347.1">
    <property type="nucleotide sequence ID" value="NZ_SJSL01000001.1"/>
</dbReference>
<dbReference type="InterPro" id="IPR004143">
    <property type="entry name" value="BPL_LPL_catalytic"/>
</dbReference>
<organism evidence="3 4">
    <name type="scientific">Pedobacter psychroterrae</name>
    <dbReference type="NCBI Taxonomy" id="2530453"/>
    <lineage>
        <taxon>Bacteria</taxon>
        <taxon>Pseudomonadati</taxon>
        <taxon>Bacteroidota</taxon>
        <taxon>Sphingobacteriia</taxon>
        <taxon>Sphingobacteriales</taxon>
        <taxon>Sphingobacteriaceae</taxon>
        <taxon>Pedobacter</taxon>
    </lineage>
</organism>
<reference evidence="3 4" key="1">
    <citation type="submission" date="2019-02" db="EMBL/GenBank/DDBJ databases">
        <title>Pedobacter sp. RP-1-14 sp. nov., isolated from Arctic soil.</title>
        <authorList>
            <person name="Dahal R.H."/>
        </authorList>
    </citation>
    <scope>NUCLEOTIDE SEQUENCE [LARGE SCALE GENOMIC DNA]</scope>
    <source>
        <strain evidence="3 4">RP-1-14</strain>
    </source>
</reference>
<proteinExistence type="predicted"/>
<evidence type="ECO:0000313" key="4">
    <source>
        <dbReference type="Proteomes" id="UP000293347"/>
    </source>
</evidence>
<accession>A0A4R0NVL8</accession>
<dbReference type="Proteomes" id="UP000293347">
    <property type="component" value="Unassembled WGS sequence"/>
</dbReference>
<dbReference type="EMBL" id="SJSL01000001">
    <property type="protein sequence ID" value="TCD03084.1"/>
    <property type="molecule type" value="Genomic_DNA"/>
</dbReference>
<evidence type="ECO:0000313" key="3">
    <source>
        <dbReference type="EMBL" id="TCD03084.1"/>
    </source>
</evidence>
<dbReference type="InterPro" id="IPR045864">
    <property type="entry name" value="aa-tRNA-synth_II/BPL/LPL"/>
</dbReference>
<comment type="caution">
    <text evidence="3">The sequence shown here is derived from an EMBL/GenBank/DDBJ whole genome shotgun (WGS) entry which is preliminary data.</text>
</comment>
<feature type="domain" description="BPL/LPL catalytic" evidence="2">
    <location>
        <begin position="1"/>
        <end position="192"/>
    </location>
</feature>
<evidence type="ECO:0000256" key="1">
    <source>
        <dbReference type="ARBA" id="ARBA00022598"/>
    </source>
</evidence>
<keyword evidence="1 3" id="KW-0436">Ligase</keyword>
<name>A0A4R0NVL8_9SPHI</name>
<dbReference type="InterPro" id="IPR004408">
    <property type="entry name" value="Biotin_CoA_COase_ligase"/>
</dbReference>
<dbReference type="Pfam" id="PF03099">
    <property type="entry name" value="BPL_LplA_LipB"/>
    <property type="match status" value="1"/>
</dbReference>
<dbReference type="NCBIfam" id="TIGR00121">
    <property type="entry name" value="birA_ligase"/>
    <property type="match status" value="1"/>
</dbReference>
<dbReference type="AlphaFoldDB" id="A0A4R0NVL8"/>
<dbReference type="OrthoDB" id="9807064at2"/>
<dbReference type="Gene3D" id="3.30.930.10">
    <property type="entry name" value="Bira Bifunctional Protein, Domain 2"/>
    <property type="match status" value="1"/>
</dbReference>